<protein>
    <submittedName>
        <fullName evidence="2">Uncharacterized protein</fullName>
    </submittedName>
</protein>
<evidence type="ECO:0000313" key="2">
    <source>
        <dbReference type="EMBL" id="OCL01982.1"/>
    </source>
</evidence>
<evidence type="ECO:0000313" key="3">
    <source>
        <dbReference type="Proteomes" id="UP000250140"/>
    </source>
</evidence>
<name>A0A8E2JLY9_9PEZI</name>
<feature type="region of interest" description="Disordered" evidence="1">
    <location>
        <begin position="1"/>
        <end position="21"/>
    </location>
</feature>
<gene>
    <name evidence="2" type="ORF">AOQ84DRAFT_383155</name>
</gene>
<sequence length="103" mass="11164">MAGKAHRHRCSSLKAEPPCSPPAPSCAILRTISAPLQLLFLARQTIETAELQQRGQLNQQQSQQSQQSQQTASSYRQSALADSSARCSMLNAHALPLMLHAPS</sequence>
<organism evidence="2 3">
    <name type="scientific">Glonium stellatum</name>
    <dbReference type="NCBI Taxonomy" id="574774"/>
    <lineage>
        <taxon>Eukaryota</taxon>
        <taxon>Fungi</taxon>
        <taxon>Dikarya</taxon>
        <taxon>Ascomycota</taxon>
        <taxon>Pezizomycotina</taxon>
        <taxon>Dothideomycetes</taxon>
        <taxon>Pleosporomycetidae</taxon>
        <taxon>Gloniales</taxon>
        <taxon>Gloniaceae</taxon>
        <taxon>Glonium</taxon>
    </lineage>
</organism>
<accession>A0A8E2JLY9</accession>
<proteinExistence type="predicted"/>
<dbReference type="Proteomes" id="UP000250140">
    <property type="component" value="Unassembled WGS sequence"/>
</dbReference>
<reference evidence="2 3" key="1">
    <citation type="journal article" date="2016" name="Nat. Commun.">
        <title>Ectomycorrhizal ecology is imprinted in the genome of the dominant symbiotic fungus Cenococcum geophilum.</title>
        <authorList>
            <consortium name="DOE Joint Genome Institute"/>
            <person name="Peter M."/>
            <person name="Kohler A."/>
            <person name="Ohm R.A."/>
            <person name="Kuo A."/>
            <person name="Krutzmann J."/>
            <person name="Morin E."/>
            <person name="Arend M."/>
            <person name="Barry K.W."/>
            <person name="Binder M."/>
            <person name="Choi C."/>
            <person name="Clum A."/>
            <person name="Copeland A."/>
            <person name="Grisel N."/>
            <person name="Haridas S."/>
            <person name="Kipfer T."/>
            <person name="LaButti K."/>
            <person name="Lindquist E."/>
            <person name="Lipzen A."/>
            <person name="Maire R."/>
            <person name="Meier B."/>
            <person name="Mihaltcheva S."/>
            <person name="Molinier V."/>
            <person name="Murat C."/>
            <person name="Poggeler S."/>
            <person name="Quandt C.A."/>
            <person name="Sperisen C."/>
            <person name="Tritt A."/>
            <person name="Tisserant E."/>
            <person name="Crous P.W."/>
            <person name="Henrissat B."/>
            <person name="Nehls U."/>
            <person name="Egli S."/>
            <person name="Spatafora J.W."/>
            <person name="Grigoriev I.V."/>
            <person name="Martin F.M."/>
        </authorList>
    </citation>
    <scope>NUCLEOTIDE SEQUENCE [LARGE SCALE GENOMIC DNA]</scope>
    <source>
        <strain evidence="2 3">CBS 207.34</strain>
    </source>
</reference>
<feature type="region of interest" description="Disordered" evidence="1">
    <location>
        <begin position="53"/>
        <end position="77"/>
    </location>
</feature>
<feature type="compositionally biased region" description="Basic residues" evidence="1">
    <location>
        <begin position="1"/>
        <end position="11"/>
    </location>
</feature>
<dbReference type="EMBL" id="KV751025">
    <property type="protein sequence ID" value="OCL01982.1"/>
    <property type="molecule type" value="Genomic_DNA"/>
</dbReference>
<evidence type="ECO:0000256" key="1">
    <source>
        <dbReference type="SAM" id="MobiDB-lite"/>
    </source>
</evidence>
<keyword evidence="3" id="KW-1185">Reference proteome</keyword>
<dbReference type="AlphaFoldDB" id="A0A8E2JLY9"/>